<keyword evidence="3" id="KW-1185">Reference proteome</keyword>
<reference evidence="2 3" key="1">
    <citation type="submission" date="2023-02" db="EMBL/GenBank/DDBJ databases">
        <authorList>
            <person name="Maleckis M."/>
        </authorList>
    </citation>
    <scope>NUCLEOTIDE SEQUENCE [LARGE SCALE GENOMIC DNA]</scope>
    <source>
        <strain evidence="2 3">P8-A2</strain>
    </source>
</reference>
<evidence type="ECO:0000313" key="2">
    <source>
        <dbReference type="EMBL" id="MDU8996327.1"/>
    </source>
</evidence>
<dbReference type="RefSeq" id="WP_169081057.1">
    <property type="nucleotide sequence ID" value="NZ_CP107955.1"/>
</dbReference>
<name>A0ABU3UQX1_9ACTN</name>
<dbReference type="Proteomes" id="UP001257627">
    <property type="component" value="Unassembled WGS sequence"/>
</dbReference>
<evidence type="ECO:0000313" key="3">
    <source>
        <dbReference type="Proteomes" id="UP001257627"/>
    </source>
</evidence>
<feature type="compositionally biased region" description="Basic residues" evidence="1">
    <location>
        <begin position="34"/>
        <end position="46"/>
    </location>
</feature>
<feature type="compositionally biased region" description="Basic residues" evidence="1">
    <location>
        <begin position="7"/>
        <end position="24"/>
    </location>
</feature>
<sequence>MSFHKIAPVKKHHEAAPVAKRRPAKPAPVAKKAVAPKKRPVGRQGQ</sequence>
<proteinExistence type="predicted"/>
<dbReference type="EMBL" id="JARAKF010000001">
    <property type="protein sequence ID" value="MDU8996327.1"/>
    <property type="molecule type" value="Genomic_DNA"/>
</dbReference>
<comment type="caution">
    <text evidence="2">The sequence shown here is derived from an EMBL/GenBank/DDBJ whole genome shotgun (WGS) entry which is preliminary data.</text>
</comment>
<feature type="region of interest" description="Disordered" evidence="1">
    <location>
        <begin position="1"/>
        <end position="46"/>
    </location>
</feature>
<organism evidence="2 3">
    <name type="scientific">Streptomyces mirabilis</name>
    <dbReference type="NCBI Taxonomy" id="68239"/>
    <lineage>
        <taxon>Bacteria</taxon>
        <taxon>Bacillati</taxon>
        <taxon>Actinomycetota</taxon>
        <taxon>Actinomycetes</taxon>
        <taxon>Kitasatosporales</taxon>
        <taxon>Streptomycetaceae</taxon>
        <taxon>Streptomyces</taxon>
    </lineage>
</organism>
<evidence type="ECO:0000256" key="1">
    <source>
        <dbReference type="SAM" id="MobiDB-lite"/>
    </source>
</evidence>
<protein>
    <submittedName>
        <fullName evidence="2">Uncharacterized protein</fullName>
    </submittedName>
</protein>
<accession>A0ABU3UQX1</accession>
<gene>
    <name evidence="2" type="ORF">PU648_29085</name>
</gene>